<keyword evidence="2" id="KW-1185">Reference proteome</keyword>
<reference evidence="1 2" key="1">
    <citation type="submission" date="2017-03" db="EMBL/GenBank/DDBJ databases">
        <authorList>
            <person name="Afonso C.L."/>
            <person name="Miller P.J."/>
            <person name="Scott M.A."/>
            <person name="Spackman E."/>
            <person name="Goraichik I."/>
            <person name="Dimitrov K.M."/>
            <person name="Suarez D.L."/>
            <person name="Swayne D.E."/>
        </authorList>
    </citation>
    <scope>NUCLEOTIDE SEQUENCE [LARGE SCALE GENOMIC DNA]</scope>
    <source>
        <strain evidence="1">PRJEB14757</strain>
    </source>
</reference>
<dbReference type="AlphaFoldDB" id="A0A1W1H8E6"/>
<dbReference type="EMBL" id="FWEV01000054">
    <property type="protein sequence ID" value="SLM28704.1"/>
    <property type="molecule type" value="Genomic_DNA"/>
</dbReference>
<proteinExistence type="predicted"/>
<dbReference type="STRING" id="1246637.MTBBW1_1470017"/>
<name>A0A1W1H8E6_9BACT</name>
<dbReference type="Proteomes" id="UP000191931">
    <property type="component" value="Unassembled WGS sequence"/>
</dbReference>
<sequence length="75" mass="8641">MVWEAARLQKITLLLFQKLPKHISQKSDDLIAKHAVLNWIKQNPFLYGPHYLSPMELGLRVPVFFLVITDLGGEL</sequence>
<accession>A0A1W1H8E6</accession>
<evidence type="ECO:0000313" key="2">
    <source>
        <dbReference type="Proteomes" id="UP000191931"/>
    </source>
</evidence>
<organism evidence="1 2">
    <name type="scientific">Desulfamplus magnetovallimortis</name>
    <dbReference type="NCBI Taxonomy" id="1246637"/>
    <lineage>
        <taxon>Bacteria</taxon>
        <taxon>Pseudomonadati</taxon>
        <taxon>Thermodesulfobacteriota</taxon>
        <taxon>Desulfobacteria</taxon>
        <taxon>Desulfobacterales</taxon>
        <taxon>Desulfobacteraceae</taxon>
        <taxon>Desulfamplus</taxon>
    </lineage>
</organism>
<gene>
    <name evidence="1" type="ORF">MTBBW1_1470017</name>
</gene>
<evidence type="ECO:0000313" key="1">
    <source>
        <dbReference type="EMBL" id="SLM28704.1"/>
    </source>
</evidence>
<protein>
    <submittedName>
        <fullName evidence="1">Uncharacterized protein</fullName>
    </submittedName>
</protein>